<dbReference type="EMBL" id="KI517408">
    <property type="protein sequence ID" value="ESQ48461.1"/>
    <property type="molecule type" value="Genomic_DNA"/>
</dbReference>
<dbReference type="eggNOG" id="KOG0542">
    <property type="taxonomic scope" value="Eukaryota"/>
</dbReference>
<feature type="non-terminal residue" evidence="1">
    <location>
        <position position="103"/>
    </location>
</feature>
<evidence type="ECO:0000313" key="1">
    <source>
        <dbReference type="EMBL" id="ESQ48461.1"/>
    </source>
</evidence>
<keyword evidence="2" id="KW-1185">Reference proteome</keyword>
<evidence type="ECO:0000313" key="2">
    <source>
        <dbReference type="Proteomes" id="UP000030689"/>
    </source>
</evidence>
<dbReference type="Proteomes" id="UP000030689">
    <property type="component" value="Unassembled WGS sequence"/>
</dbReference>
<accession>V4NPI7</accession>
<dbReference type="Gramene" id="ESQ48461">
    <property type="protein sequence ID" value="ESQ48461"/>
    <property type="gene ID" value="EUTSA_v100215141mg"/>
</dbReference>
<proteinExistence type="predicted"/>
<dbReference type="STRING" id="72664.V4NPI7"/>
<dbReference type="AlphaFoldDB" id="V4NPI7"/>
<protein>
    <submittedName>
        <fullName evidence="1">Uncharacterized protein</fullName>
    </submittedName>
</protein>
<dbReference type="KEGG" id="eus:EUTSA_v100215141m"/>
<organism evidence="1 2">
    <name type="scientific">Eutrema salsugineum</name>
    <name type="common">Saltwater cress</name>
    <name type="synonym">Sisymbrium salsugineum</name>
    <dbReference type="NCBI Taxonomy" id="72664"/>
    <lineage>
        <taxon>Eukaryota</taxon>
        <taxon>Viridiplantae</taxon>
        <taxon>Streptophyta</taxon>
        <taxon>Embryophyta</taxon>
        <taxon>Tracheophyta</taxon>
        <taxon>Spermatophyta</taxon>
        <taxon>Magnoliopsida</taxon>
        <taxon>eudicotyledons</taxon>
        <taxon>Gunneridae</taxon>
        <taxon>Pentapetalae</taxon>
        <taxon>rosids</taxon>
        <taxon>malvids</taxon>
        <taxon>Brassicales</taxon>
        <taxon>Brassicaceae</taxon>
        <taxon>Eutremeae</taxon>
        <taxon>Eutrema</taxon>
    </lineage>
</organism>
<sequence length="103" mass="11377">MASAFSAIRISMSKMSPFRASHFSFPATFVLAHTNRILCNSSRSVSSSPSPSDISSSSFSLMETNGNSRWRPMCLYFTHGKCTKMDDPAHLETPNNGSRKRVP</sequence>
<gene>
    <name evidence="1" type="ORF">EUTSA_v100215141mg</name>
</gene>
<name>V4NPI7_EUTSA</name>
<reference evidence="1 2" key="1">
    <citation type="journal article" date="2013" name="Front. Plant Sci.">
        <title>The Reference Genome of the Halophytic Plant Eutrema salsugineum.</title>
        <authorList>
            <person name="Yang R."/>
            <person name="Jarvis D.E."/>
            <person name="Chen H."/>
            <person name="Beilstein M.A."/>
            <person name="Grimwood J."/>
            <person name="Jenkins J."/>
            <person name="Shu S."/>
            <person name="Prochnik S."/>
            <person name="Xin M."/>
            <person name="Ma C."/>
            <person name="Schmutz J."/>
            <person name="Wing R.A."/>
            <person name="Mitchell-Olds T."/>
            <person name="Schumaker K.S."/>
            <person name="Wang X."/>
        </authorList>
    </citation>
    <scope>NUCLEOTIDE SEQUENCE [LARGE SCALE GENOMIC DNA]</scope>
</reference>